<feature type="region of interest" description="Disordered" evidence="13">
    <location>
        <begin position="1"/>
        <end position="63"/>
    </location>
</feature>
<dbReference type="InterPro" id="IPR003029">
    <property type="entry name" value="S1_domain"/>
</dbReference>
<comment type="function">
    <text evidence="9">Essential for the generation of mature 18S rRNA, specifically necessary for cleavages at sites A0, 1 and 2 of the 47S precursor. Directly interacts with U3 snoRNA.</text>
</comment>
<evidence type="ECO:0000256" key="11">
    <source>
        <dbReference type="ARBA" id="ARBA00067510"/>
    </source>
</evidence>
<feature type="domain" description="S1 motif" evidence="14">
    <location>
        <begin position="715"/>
        <end position="789"/>
    </location>
</feature>
<evidence type="ECO:0000256" key="2">
    <source>
        <dbReference type="ARBA" id="ARBA00022499"/>
    </source>
</evidence>
<dbReference type="CDD" id="cd05707">
    <property type="entry name" value="S1_Rrp5_repeat_sc11"/>
    <property type="match status" value="1"/>
</dbReference>
<evidence type="ECO:0000256" key="13">
    <source>
        <dbReference type="SAM" id="MobiDB-lite"/>
    </source>
</evidence>
<dbReference type="SMART" id="SM00386">
    <property type="entry name" value="HAT"/>
    <property type="match status" value="6"/>
</dbReference>
<dbReference type="Pfam" id="PF23459">
    <property type="entry name" value="S1_RRP5"/>
    <property type="match status" value="1"/>
</dbReference>
<protein>
    <recommendedName>
        <fullName evidence="11">Protein RRP5 homolog</fullName>
    </recommendedName>
    <alternativeName>
        <fullName evidence="12">Programmed cell death protein 11</fullName>
    </alternativeName>
</protein>
<dbReference type="SMART" id="SM00316">
    <property type="entry name" value="S1"/>
    <property type="match status" value="10"/>
</dbReference>
<reference evidence="15 16" key="1">
    <citation type="journal article" date="2019" name="Nat. Ecol. Evol.">
        <title>Megaphylogeny resolves global patterns of mushroom evolution.</title>
        <authorList>
            <person name="Varga T."/>
            <person name="Krizsan K."/>
            <person name="Foldi C."/>
            <person name="Dima B."/>
            <person name="Sanchez-Garcia M."/>
            <person name="Sanchez-Ramirez S."/>
            <person name="Szollosi G.J."/>
            <person name="Szarkandi J.G."/>
            <person name="Papp V."/>
            <person name="Albert L."/>
            <person name="Andreopoulos W."/>
            <person name="Angelini C."/>
            <person name="Antonin V."/>
            <person name="Barry K.W."/>
            <person name="Bougher N.L."/>
            <person name="Buchanan P."/>
            <person name="Buyck B."/>
            <person name="Bense V."/>
            <person name="Catcheside P."/>
            <person name="Chovatia M."/>
            <person name="Cooper J."/>
            <person name="Damon W."/>
            <person name="Desjardin D."/>
            <person name="Finy P."/>
            <person name="Geml J."/>
            <person name="Haridas S."/>
            <person name="Hughes K."/>
            <person name="Justo A."/>
            <person name="Karasinski D."/>
            <person name="Kautmanova I."/>
            <person name="Kiss B."/>
            <person name="Kocsube S."/>
            <person name="Kotiranta H."/>
            <person name="LaButti K.M."/>
            <person name="Lechner B.E."/>
            <person name="Liimatainen K."/>
            <person name="Lipzen A."/>
            <person name="Lukacs Z."/>
            <person name="Mihaltcheva S."/>
            <person name="Morgado L.N."/>
            <person name="Niskanen T."/>
            <person name="Noordeloos M.E."/>
            <person name="Ohm R.A."/>
            <person name="Ortiz-Santana B."/>
            <person name="Ovrebo C."/>
            <person name="Racz N."/>
            <person name="Riley R."/>
            <person name="Savchenko A."/>
            <person name="Shiryaev A."/>
            <person name="Soop K."/>
            <person name="Spirin V."/>
            <person name="Szebenyi C."/>
            <person name="Tomsovsky M."/>
            <person name="Tulloss R.E."/>
            <person name="Uehling J."/>
            <person name="Grigoriev I.V."/>
            <person name="Vagvolgyi C."/>
            <person name="Papp T."/>
            <person name="Martin F.M."/>
            <person name="Miettinen O."/>
            <person name="Hibbett D.S."/>
            <person name="Nagy L.G."/>
        </authorList>
    </citation>
    <scope>NUCLEOTIDE SEQUENCE [LARGE SCALE GENOMIC DNA]</scope>
    <source>
        <strain evidence="15 16">OMC1185</strain>
    </source>
</reference>
<dbReference type="InterPro" id="IPR011990">
    <property type="entry name" value="TPR-like_helical_dom_sf"/>
</dbReference>
<evidence type="ECO:0000256" key="3">
    <source>
        <dbReference type="ARBA" id="ARBA00022552"/>
    </source>
</evidence>
<dbReference type="FunFam" id="2.40.50.140:FF:000155">
    <property type="entry name" value="rRNA biogenesis protein RRP5"/>
    <property type="match status" value="1"/>
</dbReference>
<keyword evidence="7" id="KW-0007">Acetylation</keyword>
<dbReference type="InterPro" id="IPR057301">
    <property type="entry name" value="Rrp5_OB_4th"/>
</dbReference>
<dbReference type="SUPFAM" id="SSF48452">
    <property type="entry name" value="TPR-like"/>
    <property type="match status" value="1"/>
</dbReference>
<dbReference type="Pfam" id="PF00575">
    <property type="entry name" value="S1"/>
    <property type="match status" value="3"/>
</dbReference>
<sequence length="1489" mass="164627">MPTKRSLEKPSSPDPKKAKLSSEKKQKTKDAKPKDAKPLQPRTSLLTEEVDFPRGGGTTLTPLEVKTIRAEAVKEANEELLRDAAVSSSQTKTKKRKSEGKLKQKSKEGKSASIRPEHLNYKRITPGMKLYGQIFSVQPLALIVSLPNQLWAHVPITQISSQLTKRLESMDEDEDMQNASNEEEDEDSPKASSRVPDIYEIFRPGQYVRGIVTAVHPAGSSESSIMGRAKDEVQKASRRVEMSLAPEKVNEGLAKADLKAGLTLTAAVASLEDHGYILELGVPNVTGFLSYREAEKGPFPENSKLHVGQIVDVAASAMSGNGRTCTVSVDKKILVSTSVSEITNVSSILPGMLVQSLITAVLPSGLNLQVLGSFEGTVDEYHVRTGDIAGTYKMGQKLKARVLYDIPGTAPPRFALSLLQHVVKMDVKRPEGSKHDVPSLQEAYPVGTILENVEVLRVEAERGLMVGVQDGVKGFIHISQTSDDHVPTLSPTTGPWKLGTIHRARVTGHLPLDGLLQLSLRPSVLEQKFLQVADVEVGSIVKGKVKKLTESAMFVEMSGSVDGVVWPNHYADIALKHPGKRFKHGQAIRCRVLVVDAERQRVVLTAKKTLIDSAMPIVARMEDARVGVVTHAVVFRVSEKNLNVEFYNGLKAIVPAREISETATGKLAETFPIGKPVTVRIISADPSTQRIVASIRQGAPNYKSALVDISGVEIGNIVQGTVAEIHKENIMLTLQPTQVRALLSLGNLANRRGLTVAQLRVSLKAGDEVDDLVVVSRNPEKGFVVVASRPKGKEALVTKGAISLDTLQIGQLVGGRVLRHGMRGAIIKLTNQIHGSLHPTDACDDYDTGMPYPAPDSVLKAAVLAIDREKKHLILSTRQSRLDPESQPAVVDPEIQNHEQLKVGETVRGFIKSVTDHGLFVTIGRNIDARVQIKELFDEFVKDWKPRFEANQLAKGRILSVDVEKKKVEMSFRSGSTSKSSAPLISFDHLSQGQKIDGRVKKVEDYGLFVEIEGAKITGLCHKSELSDNKDADVTLALRSFREGDRVKAVILSVDSEKRRISLGLKPSYFTEEEHAVPEDDEMGDGSSQVDEPLGVVEEGSVPSDSEDEEQGMGENDMDASEGAEESDVEVMDVDTDDRPRTFGNALVNEDSNLEHGADKSLPPLKLHGFTWEGGDAASDQVGGSTHSSDESEGEEQSNKKRRRRRKEIEQDLTADLQTKMPESNADFERLLLGSPNSSYIWIQYMSFQLRLAEIDKSRDIARRALRTINFREEAEKLNVWVALLNLENAYGTDETLESMFKEAARSCDSKTVHLRLAAIFDETGKQERAEEQYKRTCKKFGQSSKVWTLFCEHYLKRGQLEDARNLLSRSLQSLEKRKHLKTISKFAQLEYKLGNPERGRTIFEGIIDSHPKRHDLWLVYIDMETSQSDIQNIRNLFGRLFGQKMTSHKAKTLFKKWLELERRIGDEEGQALVKQKAVEWTQRAAGNE</sequence>
<dbReference type="CDD" id="cd05697">
    <property type="entry name" value="S1_Rrp5_repeat_hs5"/>
    <property type="match status" value="1"/>
</dbReference>
<dbReference type="Gene3D" id="1.25.40.10">
    <property type="entry name" value="Tetratricopeptide repeat domain"/>
    <property type="match status" value="1"/>
</dbReference>
<evidence type="ECO:0000256" key="1">
    <source>
        <dbReference type="ARBA" id="ARBA00004604"/>
    </source>
</evidence>
<proteinExistence type="predicted"/>
<feature type="compositionally biased region" description="Basic and acidic residues" evidence="13">
    <location>
        <begin position="14"/>
        <end position="37"/>
    </location>
</feature>
<comment type="subunit">
    <text evidence="10">Interacts with NF-kappa-B p50/NFKB1 and NF-kappa-B p65/RELA.</text>
</comment>
<dbReference type="Proteomes" id="UP000305948">
    <property type="component" value="Unassembled WGS sequence"/>
</dbReference>
<keyword evidence="8" id="KW-0539">Nucleus</keyword>
<feature type="domain" description="S1 motif" evidence="14">
    <location>
        <begin position="904"/>
        <end position="973"/>
    </location>
</feature>
<evidence type="ECO:0000313" key="15">
    <source>
        <dbReference type="EMBL" id="TFK56589.1"/>
    </source>
</evidence>
<evidence type="ECO:0000256" key="9">
    <source>
        <dbReference type="ARBA" id="ARBA00059726"/>
    </source>
</evidence>
<feature type="domain" description="S1 motif" evidence="14">
    <location>
        <begin position="810"/>
        <end position="878"/>
    </location>
</feature>
<keyword evidence="16" id="KW-1185">Reference proteome</keyword>
<evidence type="ECO:0000256" key="7">
    <source>
        <dbReference type="ARBA" id="ARBA00022990"/>
    </source>
</evidence>
<evidence type="ECO:0000313" key="16">
    <source>
        <dbReference type="Proteomes" id="UP000305948"/>
    </source>
</evidence>
<dbReference type="GO" id="GO:0032040">
    <property type="term" value="C:small-subunit processome"/>
    <property type="evidence" value="ECO:0007669"/>
    <property type="project" value="TreeGrafter"/>
</dbReference>
<keyword evidence="6" id="KW-0832">Ubl conjugation</keyword>
<feature type="domain" description="S1 motif" evidence="14">
    <location>
        <begin position="627"/>
        <end position="696"/>
    </location>
</feature>
<evidence type="ECO:0000256" key="10">
    <source>
        <dbReference type="ARBA" id="ARBA00062488"/>
    </source>
</evidence>
<dbReference type="SUPFAM" id="SSF50249">
    <property type="entry name" value="Nucleic acid-binding proteins"/>
    <property type="match status" value="9"/>
</dbReference>
<dbReference type="InterPro" id="IPR057302">
    <property type="entry name" value="Rrp5_S1"/>
</dbReference>
<dbReference type="FunFam" id="2.40.50.140:FF:000103">
    <property type="entry name" value="protein RRP5 homolog"/>
    <property type="match status" value="2"/>
</dbReference>
<feature type="domain" description="S1 motif" evidence="14">
    <location>
        <begin position="351"/>
        <end position="419"/>
    </location>
</feature>
<dbReference type="STRING" id="5364.A0A5C3NFA7"/>
<feature type="compositionally biased region" description="Basic and acidic residues" evidence="13">
    <location>
        <begin position="99"/>
        <end position="117"/>
    </location>
</feature>
<keyword evidence="2" id="KW-1017">Isopeptide bond</keyword>
<feature type="compositionally biased region" description="Acidic residues" evidence="13">
    <location>
        <begin position="1105"/>
        <end position="1136"/>
    </location>
</feature>
<dbReference type="CDD" id="cd05708">
    <property type="entry name" value="S1_Rrp5_repeat_sc12"/>
    <property type="match status" value="1"/>
</dbReference>
<evidence type="ECO:0000256" key="12">
    <source>
        <dbReference type="ARBA" id="ARBA00080810"/>
    </source>
</evidence>
<dbReference type="Gene3D" id="2.40.50.140">
    <property type="entry name" value="Nucleic acid-binding proteins"/>
    <property type="match status" value="8"/>
</dbReference>
<feature type="domain" description="S1 motif" evidence="14">
    <location>
        <begin position="261"/>
        <end position="338"/>
    </location>
</feature>
<dbReference type="GO" id="GO:0003723">
    <property type="term" value="F:RNA binding"/>
    <property type="evidence" value="ECO:0007669"/>
    <property type="project" value="TreeGrafter"/>
</dbReference>
<dbReference type="Pfam" id="PF24685">
    <property type="entry name" value="OB_RRP5_4th"/>
    <property type="match status" value="1"/>
</dbReference>
<evidence type="ECO:0000256" key="8">
    <source>
        <dbReference type="ARBA" id="ARBA00023242"/>
    </source>
</evidence>
<dbReference type="EMBL" id="ML213503">
    <property type="protein sequence ID" value="TFK56589.1"/>
    <property type="molecule type" value="Genomic_DNA"/>
</dbReference>
<dbReference type="PANTHER" id="PTHR23270">
    <property type="entry name" value="PROGRAMMED CELL DEATH PROTEIN 11 PRE-RRNA PROCESSING PROTEIN RRP5"/>
    <property type="match status" value="1"/>
</dbReference>
<feature type="region of interest" description="Disordered" evidence="13">
    <location>
        <begin position="81"/>
        <end position="117"/>
    </location>
</feature>
<gene>
    <name evidence="15" type="ORF">OE88DRAFT_1649959</name>
</gene>
<dbReference type="CDD" id="cd05693">
    <property type="entry name" value="S1_Rrp5_repeat_hs1_sc1"/>
    <property type="match status" value="1"/>
</dbReference>
<dbReference type="InterPro" id="IPR048059">
    <property type="entry name" value="Rrp5_S1_rpt_hs1_sc1"/>
</dbReference>
<dbReference type="InterPro" id="IPR012340">
    <property type="entry name" value="NA-bd_OB-fold"/>
</dbReference>
<keyword evidence="5" id="KW-0677">Repeat</keyword>
<comment type="subcellular location">
    <subcellularLocation>
        <location evidence="1">Nucleus</location>
        <location evidence="1">Nucleolus</location>
    </subcellularLocation>
</comment>
<dbReference type="InterPro" id="IPR045209">
    <property type="entry name" value="Rrp5"/>
</dbReference>
<keyword evidence="4" id="KW-0597">Phosphoprotein</keyword>
<evidence type="ECO:0000259" key="14">
    <source>
        <dbReference type="PROSITE" id="PS50126"/>
    </source>
</evidence>
<accession>A0A5C3NFA7</accession>
<organism evidence="15 16">
    <name type="scientific">Heliocybe sulcata</name>
    <dbReference type="NCBI Taxonomy" id="5364"/>
    <lineage>
        <taxon>Eukaryota</taxon>
        <taxon>Fungi</taxon>
        <taxon>Dikarya</taxon>
        <taxon>Basidiomycota</taxon>
        <taxon>Agaricomycotina</taxon>
        <taxon>Agaricomycetes</taxon>
        <taxon>Gloeophyllales</taxon>
        <taxon>Gloeophyllaceae</taxon>
        <taxon>Heliocybe</taxon>
    </lineage>
</organism>
<dbReference type="OrthoDB" id="412781at2759"/>
<dbReference type="PROSITE" id="PS50126">
    <property type="entry name" value="S1"/>
    <property type="match status" value="9"/>
</dbReference>
<dbReference type="InterPro" id="IPR003107">
    <property type="entry name" value="HAT"/>
</dbReference>
<evidence type="ECO:0000256" key="6">
    <source>
        <dbReference type="ARBA" id="ARBA00022843"/>
    </source>
</evidence>
<feature type="compositionally biased region" description="Acidic residues" evidence="13">
    <location>
        <begin position="170"/>
        <end position="187"/>
    </location>
</feature>
<keyword evidence="3" id="KW-0698">rRNA processing</keyword>
<dbReference type="FunFam" id="2.40.50.140:FF:000148">
    <property type="entry name" value="protein RRP5 homolog isoform X1"/>
    <property type="match status" value="1"/>
</dbReference>
<feature type="domain" description="S1 motif" evidence="14">
    <location>
        <begin position="447"/>
        <end position="521"/>
    </location>
</feature>
<evidence type="ECO:0000256" key="4">
    <source>
        <dbReference type="ARBA" id="ARBA00022553"/>
    </source>
</evidence>
<name>A0A5C3NFA7_9AGAM</name>
<dbReference type="PANTHER" id="PTHR23270:SF10">
    <property type="entry name" value="PROTEIN RRP5 HOMOLOG"/>
    <property type="match status" value="1"/>
</dbReference>
<feature type="region of interest" description="Disordered" evidence="13">
    <location>
        <begin position="167"/>
        <end position="194"/>
    </location>
</feature>
<dbReference type="FunFam" id="1.25.40.10:FF:000065">
    <property type="entry name" value="Programmed cell death 11"/>
    <property type="match status" value="1"/>
</dbReference>
<dbReference type="GO" id="GO:0006364">
    <property type="term" value="P:rRNA processing"/>
    <property type="evidence" value="ECO:0007669"/>
    <property type="project" value="UniProtKB-KW"/>
</dbReference>
<feature type="region of interest" description="Disordered" evidence="13">
    <location>
        <begin position="1071"/>
        <end position="1208"/>
    </location>
</feature>
<feature type="domain" description="S1 motif" evidence="14">
    <location>
        <begin position="993"/>
        <end position="1066"/>
    </location>
</feature>
<feature type="domain" description="S1 motif" evidence="14">
    <location>
        <begin position="538"/>
        <end position="607"/>
    </location>
</feature>
<evidence type="ECO:0000256" key="5">
    <source>
        <dbReference type="ARBA" id="ARBA00022737"/>
    </source>
</evidence>